<name>A0A0C2WWY4_AMAMK</name>
<keyword evidence="10" id="KW-1185">Reference proteome</keyword>
<dbReference type="InterPro" id="IPR002156">
    <property type="entry name" value="RNaseH_domain"/>
</dbReference>
<evidence type="ECO:0000256" key="1">
    <source>
        <dbReference type="ARBA" id="ARBA00000077"/>
    </source>
</evidence>
<reference evidence="9 10" key="1">
    <citation type="submission" date="2014-04" db="EMBL/GenBank/DDBJ databases">
        <title>Evolutionary Origins and Diversification of the Mycorrhizal Mutualists.</title>
        <authorList>
            <consortium name="DOE Joint Genome Institute"/>
            <consortium name="Mycorrhizal Genomics Consortium"/>
            <person name="Kohler A."/>
            <person name="Kuo A."/>
            <person name="Nagy L.G."/>
            <person name="Floudas D."/>
            <person name="Copeland A."/>
            <person name="Barry K.W."/>
            <person name="Cichocki N."/>
            <person name="Veneault-Fourrey C."/>
            <person name="LaButti K."/>
            <person name="Lindquist E.A."/>
            <person name="Lipzen A."/>
            <person name="Lundell T."/>
            <person name="Morin E."/>
            <person name="Murat C."/>
            <person name="Riley R."/>
            <person name="Ohm R."/>
            <person name="Sun H."/>
            <person name="Tunlid A."/>
            <person name="Henrissat B."/>
            <person name="Grigoriev I.V."/>
            <person name="Hibbett D.S."/>
            <person name="Martin F."/>
        </authorList>
    </citation>
    <scope>NUCLEOTIDE SEQUENCE [LARGE SCALE GENOMIC DNA]</scope>
    <source>
        <strain evidence="9 10">Koide BX008</strain>
    </source>
</reference>
<dbReference type="SUPFAM" id="SSF53098">
    <property type="entry name" value="Ribonuclease H-like"/>
    <property type="match status" value="1"/>
</dbReference>
<dbReference type="InterPro" id="IPR036397">
    <property type="entry name" value="RNaseH_sf"/>
</dbReference>
<dbReference type="GO" id="GO:0046872">
    <property type="term" value="F:metal ion binding"/>
    <property type="evidence" value="ECO:0007669"/>
    <property type="project" value="UniProtKB-KW"/>
</dbReference>
<evidence type="ECO:0000256" key="6">
    <source>
        <dbReference type="ARBA" id="ARBA00022759"/>
    </source>
</evidence>
<keyword evidence="7" id="KW-0378">Hydrolase</keyword>
<evidence type="ECO:0000313" key="10">
    <source>
        <dbReference type="Proteomes" id="UP000054549"/>
    </source>
</evidence>
<dbReference type="STRING" id="946122.A0A0C2WWY4"/>
<keyword evidence="5" id="KW-0479">Metal-binding</keyword>
<feature type="domain" description="RNase H type-1" evidence="8">
    <location>
        <begin position="1"/>
        <end position="131"/>
    </location>
</feature>
<dbReference type="PROSITE" id="PS50879">
    <property type="entry name" value="RNASE_H_1"/>
    <property type="match status" value="1"/>
</dbReference>
<dbReference type="EMBL" id="KN818291">
    <property type="protein sequence ID" value="KIL60878.1"/>
    <property type="molecule type" value="Genomic_DNA"/>
</dbReference>
<dbReference type="HOGENOM" id="CLU_044484_3_1_1"/>
<evidence type="ECO:0000313" key="9">
    <source>
        <dbReference type="EMBL" id="KIL60878.1"/>
    </source>
</evidence>
<evidence type="ECO:0000256" key="3">
    <source>
        <dbReference type="ARBA" id="ARBA00012180"/>
    </source>
</evidence>
<keyword evidence="4" id="KW-0540">Nuclease</keyword>
<dbReference type="Pfam" id="PF00075">
    <property type="entry name" value="RNase_H"/>
    <property type="match status" value="1"/>
</dbReference>
<evidence type="ECO:0000256" key="4">
    <source>
        <dbReference type="ARBA" id="ARBA00022722"/>
    </source>
</evidence>
<comment type="catalytic activity">
    <reaction evidence="1">
        <text>Endonucleolytic cleavage to 5'-phosphomonoester.</text>
        <dbReference type="EC" id="3.1.26.4"/>
    </reaction>
</comment>
<dbReference type="GO" id="GO:0004523">
    <property type="term" value="F:RNA-DNA hybrid ribonuclease activity"/>
    <property type="evidence" value="ECO:0007669"/>
    <property type="project" value="UniProtKB-EC"/>
</dbReference>
<dbReference type="CDD" id="cd09280">
    <property type="entry name" value="RNase_HI_eukaryote_like"/>
    <property type="match status" value="1"/>
</dbReference>
<comment type="similarity">
    <text evidence="2">Belongs to the RNase H family.</text>
</comment>
<dbReference type="EC" id="3.1.26.4" evidence="3"/>
<proteinExistence type="inferred from homology"/>
<dbReference type="OrthoDB" id="2752996at2759"/>
<dbReference type="Gene3D" id="3.30.420.10">
    <property type="entry name" value="Ribonuclease H-like superfamily/Ribonuclease H"/>
    <property type="match status" value="1"/>
</dbReference>
<keyword evidence="6" id="KW-0255">Endonuclease</keyword>
<evidence type="ECO:0000256" key="5">
    <source>
        <dbReference type="ARBA" id="ARBA00022723"/>
    </source>
</evidence>
<evidence type="ECO:0000256" key="2">
    <source>
        <dbReference type="ARBA" id="ARBA00005300"/>
    </source>
</evidence>
<dbReference type="PANTHER" id="PTHR10642">
    <property type="entry name" value="RIBONUCLEASE H1"/>
    <property type="match status" value="1"/>
</dbReference>
<dbReference type="PANTHER" id="PTHR10642:SF26">
    <property type="entry name" value="RIBONUCLEASE H1"/>
    <property type="match status" value="1"/>
</dbReference>
<sequence>MQGTTGAQAGSGVWFGPDDERNLALKLPPHLSTNNAGELVAILAAASQIHAPDDIIIKSDSQYAINGLTKHLQQWEDLGWIGIKNKQILKAIAACLRARQSQGQTTFKKVKGHSGDYGNDAADRLARDGAEKVTTDIIDLTIPDELDISGAKLTEMTQALLYKGIIDNRPRTVRNTTSTNLEMIRANAPTRIDWTPDDNSIWKSTRNKDISRNIRAFLWKMIHGAHRCGSLWLRIPEYEHRAYCHPCDAIETTDHILTECTNTGQARIWSLVGELMQRKGIAWNPPNLGTLLGCGLKRKSQNPLTSAQDRFYTIIISESLHLIWKIRCEWKIQQDSDPTKLHSDLEIVNRWNHAINFRLRLDCLITNHRHGRRTLTKEKVLQTWSKVLRNELHLPDDWTENTEVLVGSGCLRPPGRNR</sequence>
<dbReference type="InterPro" id="IPR012337">
    <property type="entry name" value="RNaseH-like_sf"/>
</dbReference>
<protein>
    <recommendedName>
        <fullName evidence="3">ribonuclease H</fullName>
        <ecNumber evidence="3">3.1.26.4</ecNumber>
    </recommendedName>
</protein>
<evidence type="ECO:0000256" key="7">
    <source>
        <dbReference type="ARBA" id="ARBA00022801"/>
    </source>
</evidence>
<organism evidence="9 10">
    <name type="scientific">Amanita muscaria (strain Koide BX008)</name>
    <dbReference type="NCBI Taxonomy" id="946122"/>
    <lineage>
        <taxon>Eukaryota</taxon>
        <taxon>Fungi</taxon>
        <taxon>Dikarya</taxon>
        <taxon>Basidiomycota</taxon>
        <taxon>Agaricomycotina</taxon>
        <taxon>Agaricomycetes</taxon>
        <taxon>Agaricomycetidae</taxon>
        <taxon>Agaricales</taxon>
        <taxon>Pluteineae</taxon>
        <taxon>Amanitaceae</taxon>
        <taxon>Amanita</taxon>
    </lineage>
</organism>
<gene>
    <name evidence="9" type="ORF">M378DRAFT_193544</name>
</gene>
<dbReference type="InParanoid" id="A0A0C2WWY4"/>
<accession>A0A0C2WWY4</accession>
<dbReference type="InterPro" id="IPR050092">
    <property type="entry name" value="RNase_H"/>
</dbReference>
<dbReference type="AlphaFoldDB" id="A0A0C2WWY4"/>
<dbReference type="GO" id="GO:0043137">
    <property type="term" value="P:DNA replication, removal of RNA primer"/>
    <property type="evidence" value="ECO:0007669"/>
    <property type="project" value="TreeGrafter"/>
</dbReference>
<evidence type="ECO:0000259" key="8">
    <source>
        <dbReference type="PROSITE" id="PS50879"/>
    </source>
</evidence>
<dbReference type="Proteomes" id="UP000054549">
    <property type="component" value="Unassembled WGS sequence"/>
</dbReference>
<dbReference type="GO" id="GO:0003676">
    <property type="term" value="F:nucleic acid binding"/>
    <property type="evidence" value="ECO:0007669"/>
    <property type="project" value="InterPro"/>
</dbReference>